<dbReference type="GO" id="GO:0006355">
    <property type="term" value="P:regulation of DNA-templated transcription"/>
    <property type="evidence" value="ECO:0007669"/>
    <property type="project" value="InterPro"/>
</dbReference>
<dbReference type="Pfam" id="PF00072">
    <property type="entry name" value="Response_reg"/>
    <property type="match status" value="1"/>
</dbReference>
<evidence type="ECO:0000256" key="5">
    <source>
        <dbReference type="PROSITE-ProRule" id="PRU00169"/>
    </source>
</evidence>
<dbReference type="PANTHER" id="PTHR43214">
    <property type="entry name" value="TWO-COMPONENT RESPONSE REGULATOR"/>
    <property type="match status" value="1"/>
</dbReference>
<dbReference type="SUPFAM" id="SSF46894">
    <property type="entry name" value="C-terminal effector domain of the bipartite response regulators"/>
    <property type="match status" value="1"/>
</dbReference>
<proteinExistence type="predicted"/>
<dbReference type="PROSITE" id="PS50043">
    <property type="entry name" value="HTH_LUXR_2"/>
    <property type="match status" value="1"/>
</dbReference>
<gene>
    <name evidence="9" type="ORF">GA0070617_5358</name>
</gene>
<dbReference type="EMBL" id="FMIA01000002">
    <property type="protein sequence ID" value="SCL64014.1"/>
    <property type="molecule type" value="Genomic_DNA"/>
</dbReference>
<dbReference type="InterPro" id="IPR058245">
    <property type="entry name" value="NreC/VraR/RcsB-like_REC"/>
</dbReference>
<dbReference type="Proteomes" id="UP000198937">
    <property type="component" value="Unassembled WGS sequence"/>
</dbReference>
<dbReference type="GO" id="GO:0000160">
    <property type="term" value="P:phosphorelay signal transduction system"/>
    <property type="evidence" value="ECO:0007669"/>
    <property type="project" value="InterPro"/>
</dbReference>
<dbReference type="PROSITE" id="PS50110">
    <property type="entry name" value="RESPONSE_REGULATORY"/>
    <property type="match status" value="1"/>
</dbReference>
<evidence type="ECO:0000256" key="3">
    <source>
        <dbReference type="ARBA" id="ARBA00023125"/>
    </source>
</evidence>
<organism evidence="9 10">
    <name type="scientific">Micromonospora yangpuensis</name>
    <dbReference type="NCBI Taxonomy" id="683228"/>
    <lineage>
        <taxon>Bacteria</taxon>
        <taxon>Bacillati</taxon>
        <taxon>Actinomycetota</taxon>
        <taxon>Actinomycetes</taxon>
        <taxon>Micromonosporales</taxon>
        <taxon>Micromonosporaceae</taxon>
        <taxon>Micromonospora</taxon>
    </lineage>
</organism>
<evidence type="ECO:0000256" key="1">
    <source>
        <dbReference type="ARBA" id="ARBA00022553"/>
    </source>
</evidence>
<sequence length="288" mass="29062">MIPGGPAGDRQAGPGGPAGDRQAGPGRPAGDGGTSPGRPAGDGGTGSGRPAGDSGTGSGRPAGDSGTGAGSGGGAGPDPVRLLIVDDHPVVRDGLRGMFAGDPGFEVVGEARDGAEALALAATYHPDVVLMDLRMPGMDGVTAIGRLARSAPTVRVLVLTTYDTDADVLPAIEAGATGYLLKDAPRDELVRAVRAAARGESVLSPTVAGRLMGHLRAPAAEPLSQRELEVLTLVARGSSNREAAARLFISEATVKTHLLHVYAKLGVNDRAAAVAAAYDRRLLTPRPW</sequence>
<dbReference type="PRINTS" id="PR00038">
    <property type="entry name" value="HTHLUXR"/>
</dbReference>
<keyword evidence="10" id="KW-1185">Reference proteome</keyword>
<evidence type="ECO:0000256" key="4">
    <source>
        <dbReference type="ARBA" id="ARBA00023163"/>
    </source>
</evidence>
<evidence type="ECO:0000259" key="8">
    <source>
        <dbReference type="PROSITE" id="PS50110"/>
    </source>
</evidence>
<keyword evidence="1 5" id="KW-0597">Phosphoprotein</keyword>
<dbReference type="STRING" id="683228.GA0070617_5358"/>
<dbReference type="AlphaFoldDB" id="A0A1C6VDA2"/>
<keyword evidence="4" id="KW-0804">Transcription</keyword>
<dbReference type="SMART" id="SM00448">
    <property type="entry name" value="REC"/>
    <property type="match status" value="1"/>
</dbReference>
<feature type="compositionally biased region" description="Gly residues" evidence="6">
    <location>
        <begin position="27"/>
        <end position="76"/>
    </location>
</feature>
<keyword evidence="2" id="KW-0805">Transcription regulation</keyword>
<protein>
    <submittedName>
        <fullName evidence="9">Two component transcriptional regulator, LuxR family</fullName>
    </submittedName>
</protein>
<dbReference type="CDD" id="cd17535">
    <property type="entry name" value="REC_NarL-like"/>
    <property type="match status" value="1"/>
</dbReference>
<feature type="modified residue" description="4-aspartylphosphate" evidence="5">
    <location>
        <position position="132"/>
    </location>
</feature>
<evidence type="ECO:0000256" key="2">
    <source>
        <dbReference type="ARBA" id="ARBA00023015"/>
    </source>
</evidence>
<dbReference type="InterPro" id="IPR016032">
    <property type="entry name" value="Sig_transdc_resp-reg_C-effctor"/>
</dbReference>
<feature type="region of interest" description="Disordered" evidence="6">
    <location>
        <begin position="1"/>
        <end position="81"/>
    </location>
</feature>
<dbReference type="Gene3D" id="3.40.50.2300">
    <property type="match status" value="1"/>
</dbReference>
<dbReference type="CDD" id="cd06170">
    <property type="entry name" value="LuxR_C_like"/>
    <property type="match status" value="1"/>
</dbReference>
<dbReference type="SMART" id="SM00421">
    <property type="entry name" value="HTH_LUXR"/>
    <property type="match status" value="1"/>
</dbReference>
<dbReference type="GO" id="GO:0003677">
    <property type="term" value="F:DNA binding"/>
    <property type="evidence" value="ECO:0007669"/>
    <property type="project" value="UniProtKB-KW"/>
</dbReference>
<accession>A0A1C6VDA2</accession>
<feature type="domain" description="HTH luxR-type" evidence="7">
    <location>
        <begin position="216"/>
        <end position="281"/>
    </location>
</feature>
<evidence type="ECO:0000313" key="10">
    <source>
        <dbReference type="Proteomes" id="UP000198937"/>
    </source>
</evidence>
<name>A0A1C6VDA2_9ACTN</name>
<dbReference type="InterPro" id="IPR001789">
    <property type="entry name" value="Sig_transdc_resp-reg_receiver"/>
</dbReference>
<reference evidence="9 10" key="1">
    <citation type="submission" date="2016-06" db="EMBL/GenBank/DDBJ databases">
        <authorList>
            <person name="Kjaerup R.B."/>
            <person name="Dalgaard T.S."/>
            <person name="Juul-Madsen H.R."/>
        </authorList>
    </citation>
    <scope>NUCLEOTIDE SEQUENCE [LARGE SCALE GENOMIC DNA]</scope>
    <source>
        <strain evidence="9 10">DSM 45577</strain>
    </source>
</reference>
<evidence type="ECO:0000256" key="6">
    <source>
        <dbReference type="SAM" id="MobiDB-lite"/>
    </source>
</evidence>
<dbReference type="InterPro" id="IPR011006">
    <property type="entry name" value="CheY-like_superfamily"/>
</dbReference>
<dbReference type="InterPro" id="IPR000792">
    <property type="entry name" value="Tscrpt_reg_LuxR_C"/>
</dbReference>
<dbReference type="InterPro" id="IPR039420">
    <property type="entry name" value="WalR-like"/>
</dbReference>
<dbReference type="SUPFAM" id="SSF52172">
    <property type="entry name" value="CheY-like"/>
    <property type="match status" value="1"/>
</dbReference>
<keyword evidence="3" id="KW-0238">DNA-binding</keyword>
<evidence type="ECO:0000313" key="9">
    <source>
        <dbReference type="EMBL" id="SCL64014.1"/>
    </source>
</evidence>
<evidence type="ECO:0000259" key="7">
    <source>
        <dbReference type="PROSITE" id="PS50043"/>
    </source>
</evidence>
<dbReference type="Pfam" id="PF00196">
    <property type="entry name" value="GerE"/>
    <property type="match status" value="1"/>
</dbReference>
<dbReference type="PANTHER" id="PTHR43214:SF24">
    <property type="entry name" value="TRANSCRIPTIONAL REGULATORY PROTEIN NARL-RELATED"/>
    <property type="match status" value="1"/>
</dbReference>
<feature type="domain" description="Response regulatory" evidence="8">
    <location>
        <begin position="81"/>
        <end position="197"/>
    </location>
</feature>